<feature type="transmembrane region" description="Helical" evidence="1">
    <location>
        <begin position="448"/>
        <end position="471"/>
    </location>
</feature>
<feature type="transmembrane region" description="Helical" evidence="1">
    <location>
        <begin position="12"/>
        <end position="31"/>
    </location>
</feature>
<feature type="transmembrane region" description="Helical" evidence="1">
    <location>
        <begin position="214"/>
        <end position="233"/>
    </location>
</feature>
<evidence type="ECO:0000313" key="3">
    <source>
        <dbReference type="Proteomes" id="UP001165679"/>
    </source>
</evidence>
<dbReference type="EMBL" id="JAPDNT010000006">
    <property type="protein sequence ID" value="MCW3475017.1"/>
    <property type="molecule type" value="Genomic_DNA"/>
</dbReference>
<reference evidence="2" key="2">
    <citation type="submission" date="2022-10" db="EMBL/GenBank/DDBJ databases">
        <authorList>
            <person name="Trinh H.N."/>
        </authorList>
    </citation>
    <scope>NUCLEOTIDE SEQUENCE</scope>
    <source>
        <strain evidence="2">RN2-1</strain>
    </source>
</reference>
<dbReference type="Pfam" id="PF16980">
    <property type="entry name" value="CitMHS_2"/>
    <property type="match status" value="1"/>
</dbReference>
<dbReference type="Proteomes" id="UP001165679">
    <property type="component" value="Unassembled WGS sequence"/>
</dbReference>
<feature type="transmembrane region" description="Helical" evidence="1">
    <location>
        <begin position="175"/>
        <end position="194"/>
    </location>
</feature>
<feature type="transmembrane region" description="Helical" evidence="1">
    <location>
        <begin position="324"/>
        <end position="346"/>
    </location>
</feature>
<keyword evidence="1" id="KW-0472">Membrane</keyword>
<accession>A0AA41YT76</accession>
<feature type="transmembrane region" description="Helical" evidence="1">
    <location>
        <begin position="294"/>
        <end position="312"/>
    </location>
</feature>
<protein>
    <submittedName>
        <fullName evidence="2">Sodium:proton antiporter</fullName>
    </submittedName>
</protein>
<evidence type="ECO:0000256" key="1">
    <source>
        <dbReference type="SAM" id="Phobius"/>
    </source>
</evidence>
<evidence type="ECO:0000313" key="2">
    <source>
        <dbReference type="EMBL" id="MCW3475017.1"/>
    </source>
</evidence>
<gene>
    <name evidence="2" type="ORF">OL599_10585</name>
</gene>
<sequence>MQSSPPFRRGAAWMWGGTALLASLAPGAALAAPPGGAAPGPEWGVPFAGVLLSIALMPVLAPHFWHRRMGAVAAGWTLALVLPLAVMQGVGVAGAAVWHAILLEYLPFVTLLLALFTVGGGILLEGGPWGTPRGNTLLLALGTMLAGVMGTTGVSMVLIHPLLRANSHRRRRVHIVVFFILLCANVGGATTPLGDPPLYIGFLHGVPFFWPLRNLTAPMLVVAVPLLAAFWLLDRHLAARDPQPARVQRIRVRGRPNVALIGVVVATVLAQGMWHPGTAQILGQAIELERLGGMAVFVAVAAVSLLVTPAAVREGNLFTWAPMAEVAKLFAAIFITIGPVLAMLAAGREGPLAPLLALMTDAGGRPIPLAYFWLAGTLSAFLDNAPTYLVFFQLAGNDPALLTGELSGTLRAIAAGAVFFGALTYIGNAPNLMVRTIAAHRSVRMPGFFGYMAWSCAIMLPVFVLLTLIFFV</sequence>
<keyword evidence="3" id="KW-1185">Reference proteome</keyword>
<feature type="transmembrane region" description="Helical" evidence="1">
    <location>
        <begin position="136"/>
        <end position="163"/>
    </location>
</feature>
<dbReference type="RefSeq" id="WP_264713704.1">
    <property type="nucleotide sequence ID" value="NZ_JAPDNT010000006.1"/>
</dbReference>
<keyword evidence="1" id="KW-1133">Transmembrane helix</keyword>
<feature type="transmembrane region" description="Helical" evidence="1">
    <location>
        <begin position="105"/>
        <end position="124"/>
    </location>
</feature>
<dbReference type="InterPro" id="IPR031566">
    <property type="entry name" value="CitMHS_2"/>
</dbReference>
<name>A0AA41YT76_9PROT</name>
<comment type="caution">
    <text evidence="2">The sequence shown here is derived from an EMBL/GenBank/DDBJ whole genome shotgun (WGS) entry which is preliminary data.</text>
</comment>
<keyword evidence="1" id="KW-0812">Transmembrane</keyword>
<feature type="transmembrane region" description="Helical" evidence="1">
    <location>
        <begin position="254"/>
        <end position="274"/>
    </location>
</feature>
<organism evidence="2 3">
    <name type="scientific">Limobrevibacterium gyesilva</name>
    <dbReference type="NCBI Taxonomy" id="2991712"/>
    <lineage>
        <taxon>Bacteria</taxon>
        <taxon>Pseudomonadati</taxon>
        <taxon>Pseudomonadota</taxon>
        <taxon>Alphaproteobacteria</taxon>
        <taxon>Acetobacterales</taxon>
        <taxon>Acetobacteraceae</taxon>
        <taxon>Limobrevibacterium</taxon>
    </lineage>
</organism>
<reference evidence="2" key="1">
    <citation type="submission" date="2022-09" db="EMBL/GenBank/DDBJ databases">
        <title>Rhodovastum sp. nov. RN2-1 isolated from soil in Seongnam, South Korea.</title>
        <authorList>
            <person name="Le N.T."/>
        </authorList>
    </citation>
    <scope>NUCLEOTIDE SEQUENCE</scope>
    <source>
        <strain evidence="2">RN2-1</strain>
    </source>
</reference>
<proteinExistence type="predicted"/>
<feature type="transmembrane region" description="Helical" evidence="1">
    <location>
        <begin position="408"/>
        <end position="427"/>
    </location>
</feature>
<dbReference type="AlphaFoldDB" id="A0AA41YT76"/>
<feature type="transmembrane region" description="Helical" evidence="1">
    <location>
        <begin position="43"/>
        <end position="61"/>
    </location>
</feature>
<feature type="transmembrane region" description="Helical" evidence="1">
    <location>
        <begin position="73"/>
        <end position="98"/>
    </location>
</feature>